<dbReference type="AlphaFoldDB" id="A0A1G6SAF0"/>
<protein>
    <submittedName>
        <fullName evidence="3">Uncharacterized protein</fullName>
    </submittedName>
</protein>
<proteinExistence type="predicted"/>
<keyword evidence="2" id="KW-0472">Membrane</keyword>
<dbReference type="STRING" id="1045774.SAMN05421872_10676"/>
<evidence type="ECO:0000313" key="3">
    <source>
        <dbReference type="EMBL" id="SDD13723.1"/>
    </source>
</evidence>
<gene>
    <name evidence="3" type="ORF">SAMN05421872_10676</name>
</gene>
<evidence type="ECO:0000256" key="1">
    <source>
        <dbReference type="SAM" id="MobiDB-lite"/>
    </source>
</evidence>
<keyword evidence="2" id="KW-1133">Transmembrane helix</keyword>
<organism evidence="3 4">
    <name type="scientific">Nocardioides lianchengensis</name>
    <dbReference type="NCBI Taxonomy" id="1045774"/>
    <lineage>
        <taxon>Bacteria</taxon>
        <taxon>Bacillati</taxon>
        <taxon>Actinomycetota</taxon>
        <taxon>Actinomycetes</taxon>
        <taxon>Propionibacteriales</taxon>
        <taxon>Nocardioidaceae</taxon>
        <taxon>Nocardioides</taxon>
    </lineage>
</organism>
<reference evidence="3 4" key="1">
    <citation type="submission" date="2016-10" db="EMBL/GenBank/DDBJ databases">
        <authorList>
            <person name="de Groot N.N."/>
        </authorList>
    </citation>
    <scope>NUCLEOTIDE SEQUENCE [LARGE SCALE GENOMIC DNA]</scope>
    <source>
        <strain evidence="3 4">CGMCC 4.6858</strain>
    </source>
</reference>
<dbReference type="Proteomes" id="UP000199034">
    <property type="component" value="Unassembled WGS sequence"/>
</dbReference>
<feature type="region of interest" description="Disordered" evidence="1">
    <location>
        <begin position="1"/>
        <end position="28"/>
    </location>
</feature>
<dbReference type="OrthoDB" id="3788664at2"/>
<evidence type="ECO:0000256" key="2">
    <source>
        <dbReference type="SAM" id="Phobius"/>
    </source>
</evidence>
<dbReference type="RefSeq" id="WP_090855896.1">
    <property type="nucleotide sequence ID" value="NZ_FMZM01000006.1"/>
</dbReference>
<feature type="transmembrane region" description="Helical" evidence="2">
    <location>
        <begin position="97"/>
        <end position="115"/>
    </location>
</feature>
<sequence>MTEQQAPRRRRHLMDPANPQPAPPPPGSKAIEGVQKWVLSVLVATTIFHLSAGLVIAAVFVDETNDAARIGLNVIAGAFGIIAVAVALVIHRKPLPSAWLLLGLVPTVIGLVICYA</sequence>
<evidence type="ECO:0000313" key="4">
    <source>
        <dbReference type="Proteomes" id="UP000199034"/>
    </source>
</evidence>
<feature type="transmembrane region" description="Helical" evidence="2">
    <location>
        <begin position="37"/>
        <end position="61"/>
    </location>
</feature>
<feature type="transmembrane region" description="Helical" evidence="2">
    <location>
        <begin position="70"/>
        <end position="91"/>
    </location>
</feature>
<accession>A0A1G6SAF0</accession>
<keyword evidence="2" id="KW-0812">Transmembrane</keyword>
<feature type="compositionally biased region" description="Pro residues" evidence="1">
    <location>
        <begin position="18"/>
        <end position="27"/>
    </location>
</feature>
<name>A0A1G6SAF0_9ACTN</name>
<keyword evidence="4" id="KW-1185">Reference proteome</keyword>
<dbReference type="EMBL" id="FMZM01000006">
    <property type="protein sequence ID" value="SDD13723.1"/>
    <property type="molecule type" value="Genomic_DNA"/>
</dbReference>